<keyword evidence="2" id="KW-1185">Reference proteome</keyword>
<evidence type="ECO:0000313" key="1">
    <source>
        <dbReference type="Ensembl" id="ENSEBUP00000017353.1"/>
    </source>
</evidence>
<reference evidence="1" key="2">
    <citation type="submission" date="2025-09" db="UniProtKB">
        <authorList>
            <consortium name="Ensembl"/>
        </authorList>
    </citation>
    <scope>IDENTIFICATION</scope>
</reference>
<proteinExistence type="predicted"/>
<evidence type="ECO:0000313" key="2">
    <source>
        <dbReference type="Proteomes" id="UP000694388"/>
    </source>
</evidence>
<accession>A0A8C4QLM1</accession>
<dbReference type="Proteomes" id="UP000694388">
    <property type="component" value="Unplaced"/>
</dbReference>
<name>A0A8C4QLM1_EPTBU</name>
<dbReference type="Ensembl" id="ENSEBUT00000017929.1">
    <property type="protein sequence ID" value="ENSEBUP00000017353.1"/>
    <property type="gene ID" value="ENSEBUG00000010839.1"/>
</dbReference>
<dbReference type="AlphaFoldDB" id="A0A8C4QLM1"/>
<reference evidence="1" key="1">
    <citation type="submission" date="2025-08" db="UniProtKB">
        <authorList>
            <consortium name="Ensembl"/>
        </authorList>
    </citation>
    <scope>IDENTIFICATION</scope>
</reference>
<organism evidence="1 2">
    <name type="scientific">Eptatretus burgeri</name>
    <name type="common">Inshore hagfish</name>
    <dbReference type="NCBI Taxonomy" id="7764"/>
    <lineage>
        <taxon>Eukaryota</taxon>
        <taxon>Metazoa</taxon>
        <taxon>Chordata</taxon>
        <taxon>Craniata</taxon>
        <taxon>Vertebrata</taxon>
        <taxon>Cyclostomata</taxon>
        <taxon>Myxini</taxon>
        <taxon>Myxiniformes</taxon>
        <taxon>Myxinidae</taxon>
        <taxon>Eptatretinae</taxon>
        <taxon>Eptatretus</taxon>
    </lineage>
</organism>
<sequence length="241" mass="26704">MQPDCGQDLFKFVTAASSHVNKKLQNLRTSRAFRRRVNHRNFIHKQIFRKLAFVEPGRRCSSPSVPPRRLPCCPLSIRTREKPAHSIPSPTFPVPHVKVNAVAARESVPTPTDWVEDSLMPCTSCALVDKFENSGHDTPDFCGVARAYSPHYDPTPIVPDHSYLLGSLCAGSCYWGKDPRPNELHRNLTLLEAVHPSGSPPSLHNGGESWIVPTFPISGGTWPAAKSFEKPAVLGPDMWLP</sequence>
<protein>
    <submittedName>
        <fullName evidence="1">Uncharacterized protein</fullName>
    </submittedName>
</protein>